<accession>A0AA47MY25</accession>
<evidence type="ECO:0000256" key="3">
    <source>
        <dbReference type="ARBA" id="ARBA00022692"/>
    </source>
</evidence>
<evidence type="ECO:0000256" key="9">
    <source>
        <dbReference type="SAM" id="Phobius"/>
    </source>
</evidence>
<reference evidence="11" key="1">
    <citation type="journal article" date="2023" name="Front. Mar. Sci.">
        <title>A new Merluccius polli reference genome to investigate the effects of global change in West African waters.</title>
        <authorList>
            <person name="Mateo J.L."/>
            <person name="Blanco-Fernandez C."/>
            <person name="Garcia-Vazquez E."/>
            <person name="Machado-Schiaffino G."/>
        </authorList>
    </citation>
    <scope>NUCLEOTIDE SEQUENCE</scope>
    <source>
        <strain evidence="11">C29</strain>
        <tissue evidence="11">Fin</tissue>
    </source>
</reference>
<keyword evidence="3 8" id="KW-0812">Transmembrane</keyword>
<evidence type="ECO:0000313" key="12">
    <source>
        <dbReference type="Proteomes" id="UP001174136"/>
    </source>
</evidence>
<dbReference type="Pfam" id="PF01105">
    <property type="entry name" value="EMP24_GP25L"/>
    <property type="match status" value="1"/>
</dbReference>
<dbReference type="SMART" id="SM01190">
    <property type="entry name" value="EMP24_GP25L"/>
    <property type="match status" value="1"/>
</dbReference>
<name>A0AA47MY25_MERPO</name>
<evidence type="ECO:0000256" key="4">
    <source>
        <dbReference type="ARBA" id="ARBA00022729"/>
    </source>
</evidence>
<sequence>MAVAVSCYRLSRQAEVRRPVFRFGHVTLGIKPIGYRRNYKAQVNEGHLSAQQSLGMFVEVKNPDKKVILSHQYSSEGSFTFTSHTPGQHDICLQCNSSSFQFSEAMLRVQLDIQIEKKIPFTAKLIELQSRVQMLTQQVYKIQQEEDHQKYREQYFRQISESTIRKVNSSIFYTLIGLVALAFWGTIEFKSK</sequence>
<comment type="similarity">
    <text evidence="2 8">Belongs to the EMP24/GP25L family.</text>
</comment>
<dbReference type="EMBL" id="JAOPHQ010002079">
    <property type="protein sequence ID" value="KAK0148194.1"/>
    <property type="molecule type" value="Genomic_DNA"/>
</dbReference>
<dbReference type="InterPro" id="IPR009038">
    <property type="entry name" value="GOLD_dom"/>
</dbReference>
<proteinExistence type="inferred from homology"/>
<comment type="caution">
    <text evidence="11">The sequence shown here is derived from an EMBL/GenBank/DDBJ whole genome shotgun (WGS) entry which is preliminary data.</text>
</comment>
<dbReference type="Proteomes" id="UP001174136">
    <property type="component" value="Unassembled WGS sequence"/>
</dbReference>
<keyword evidence="7 9" id="KW-0472">Membrane</keyword>
<dbReference type="InterPro" id="IPR015720">
    <property type="entry name" value="Emp24-like"/>
</dbReference>
<keyword evidence="12" id="KW-1185">Reference proteome</keyword>
<evidence type="ECO:0000256" key="5">
    <source>
        <dbReference type="ARBA" id="ARBA00022824"/>
    </source>
</evidence>
<dbReference type="PANTHER" id="PTHR22811">
    <property type="entry name" value="TRANSMEMBRANE EMP24 DOMAIN-CONTAINING PROTEIN"/>
    <property type="match status" value="1"/>
</dbReference>
<protein>
    <submittedName>
        <fullName evidence="11">Transmembrane emp24 domain-containing protein 9</fullName>
    </submittedName>
</protein>
<keyword evidence="4" id="KW-0732">Signal</keyword>
<evidence type="ECO:0000256" key="7">
    <source>
        <dbReference type="ARBA" id="ARBA00023136"/>
    </source>
</evidence>
<feature type="transmembrane region" description="Helical" evidence="9">
    <location>
        <begin position="170"/>
        <end position="187"/>
    </location>
</feature>
<keyword evidence="6 9" id="KW-1133">Transmembrane helix</keyword>
<evidence type="ECO:0000256" key="1">
    <source>
        <dbReference type="ARBA" id="ARBA00004115"/>
    </source>
</evidence>
<evidence type="ECO:0000259" key="10">
    <source>
        <dbReference type="PROSITE" id="PS50866"/>
    </source>
</evidence>
<keyword evidence="5" id="KW-0256">Endoplasmic reticulum</keyword>
<evidence type="ECO:0000256" key="8">
    <source>
        <dbReference type="RuleBase" id="RU003827"/>
    </source>
</evidence>
<dbReference type="AlphaFoldDB" id="A0AA47MY25"/>
<comment type="subcellular location">
    <subcellularLocation>
        <location evidence="1">Endoplasmic reticulum membrane</location>
        <topology evidence="1">Single-pass type I membrane protein</topology>
    </subcellularLocation>
    <subcellularLocation>
        <location evidence="8">Membrane</location>
        <topology evidence="8">Single-pass type I membrane protein</topology>
    </subcellularLocation>
</comment>
<evidence type="ECO:0000256" key="2">
    <source>
        <dbReference type="ARBA" id="ARBA00007104"/>
    </source>
</evidence>
<gene>
    <name evidence="11" type="primary">Tmed9</name>
    <name evidence="11" type="ORF">N1851_012090</name>
</gene>
<dbReference type="PROSITE" id="PS50866">
    <property type="entry name" value="GOLD"/>
    <property type="match status" value="1"/>
</dbReference>
<organism evidence="11 12">
    <name type="scientific">Merluccius polli</name>
    <name type="common">Benguela hake</name>
    <name type="synonym">Merluccius cadenati</name>
    <dbReference type="NCBI Taxonomy" id="89951"/>
    <lineage>
        <taxon>Eukaryota</taxon>
        <taxon>Metazoa</taxon>
        <taxon>Chordata</taxon>
        <taxon>Craniata</taxon>
        <taxon>Vertebrata</taxon>
        <taxon>Euteleostomi</taxon>
        <taxon>Actinopterygii</taxon>
        <taxon>Neopterygii</taxon>
        <taxon>Teleostei</taxon>
        <taxon>Neoteleostei</taxon>
        <taxon>Acanthomorphata</taxon>
        <taxon>Zeiogadaria</taxon>
        <taxon>Gadariae</taxon>
        <taxon>Gadiformes</taxon>
        <taxon>Gadoidei</taxon>
        <taxon>Merlucciidae</taxon>
        <taxon>Merluccius</taxon>
    </lineage>
</organism>
<evidence type="ECO:0000256" key="6">
    <source>
        <dbReference type="ARBA" id="ARBA00022989"/>
    </source>
</evidence>
<evidence type="ECO:0000313" key="11">
    <source>
        <dbReference type="EMBL" id="KAK0148194.1"/>
    </source>
</evidence>
<dbReference type="GO" id="GO:0005789">
    <property type="term" value="C:endoplasmic reticulum membrane"/>
    <property type="evidence" value="ECO:0007669"/>
    <property type="project" value="UniProtKB-SubCell"/>
</dbReference>
<feature type="domain" description="GOLD" evidence="10">
    <location>
        <begin position="5"/>
        <end position="115"/>
    </location>
</feature>